<name>A0ABP8E3Q2_9MICO</name>
<protein>
    <submittedName>
        <fullName evidence="2">DUF4397 domain-containing protein</fullName>
    </submittedName>
</protein>
<dbReference type="Proteomes" id="UP001501594">
    <property type="component" value="Unassembled WGS sequence"/>
</dbReference>
<dbReference type="EMBL" id="BAABAU010000003">
    <property type="protein sequence ID" value="GAA4266887.1"/>
    <property type="molecule type" value="Genomic_DNA"/>
</dbReference>
<comment type="caution">
    <text evidence="2">The sequence shown here is derived from an EMBL/GenBank/DDBJ whole genome shotgun (WGS) entry which is preliminary data.</text>
</comment>
<dbReference type="RefSeq" id="WP_344796665.1">
    <property type="nucleotide sequence ID" value="NZ_BAABAU010000003.1"/>
</dbReference>
<feature type="domain" description="DUF4397" evidence="1">
    <location>
        <begin position="181"/>
        <end position="254"/>
    </location>
</feature>
<evidence type="ECO:0000313" key="2">
    <source>
        <dbReference type="EMBL" id="GAA4266887.1"/>
    </source>
</evidence>
<reference evidence="3" key="1">
    <citation type="journal article" date="2019" name="Int. J. Syst. Evol. Microbiol.">
        <title>The Global Catalogue of Microorganisms (GCM) 10K type strain sequencing project: providing services to taxonomists for standard genome sequencing and annotation.</title>
        <authorList>
            <consortium name="The Broad Institute Genomics Platform"/>
            <consortium name="The Broad Institute Genome Sequencing Center for Infectious Disease"/>
            <person name="Wu L."/>
            <person name="Ma J."/>
        </authorList>
    </citation>
    <scope>NUCLEOTIDE SEQUENCE [LARGE SCALE GENOMIC DNA]</scope>
    <source>
        <strain evidence="3">JCM 17442</strain>
    </source>
</reference>
<dbReference type="InterPro" id="IPR025510">
    <property type="entry name" value="DUF4397"/>
</dbReference>
<evidence type="ECO:0000313" key="3">
    <source>
        <dbReference type="Proteomes" id="UP001501594"/>
    </source>
</evidence>
<feature type="domain" description="DUF4397" evidence="1">
    <location>
        <begin position="55"/>
        <end position="176"/>
    </location>
</feature>
<keyword evidence="3" id="KW-1185">Reference proteome</keyword>
<proteinExistence type="predicted"/>
<gene>
    <name evidence="2" type="ORF">GCM10022256_24990</name>
</gene>
<evidence type="ECO:0000259" key="1">
    <source>
        <dbReference type="Pfam" id="PF14344"/>
    </source>
</evidence>
<dbReference type="Pfam" id="PF14344">
    <property type="entry name" value="DUF4397"/>
    <property type="match status" value="2"/>
</dbReference>
<organism evidence="2 3">
    <name type="scientific">Frondihabitans peucedani</name>
    <dbReference type="NCBI Taxonomy" id="598626"/>
    <lineage>
        <taxon>Bacteria</taxon>
        <taxon>Bacillati</taxon>
        <taxon>Actinomycetota</taxon>
        <taxon>Actinomycetes</taxon>
        <taxon>Micrococcales</taxon>
        <taxon>Microbacteriaceae</taxon>
        <taxon>Frondihabitans</taxon>
    </lineage>
</organism>
<sequence length="288" mass="29096">MSTISPESTKAPRTRRSGPARLGVVLAVAAAAVLAVGAGVLHAPSAEAAGSATGWVRVGHLSPDTKSVDVRLTALSGGQVAYELDDVTYGQVSPYKRLPVGTYSVSMVPAGAAVTSTPVISASVTVASGKPITVVAYGKNADLKTTVFEDDLTKPADDKARIRLVQAATVSKSVSVETTTGTPIAENAPYGSASGYASVDAGKWTLDLQGKKKAATATKSLTLASGSINTLFILDNSKGGITIVPAVDSAATTTTPKGGVQTGGGYEATRAGLDLVGPTPALFPELRR</sequence>
<accession>A0ABP8E3Q2</accession>